<accession>A0A5N5QI90</accession>
<comment type="subcellular location">
    <subcellularLocation>
        <location evidence="2">Cytoplasm</location>
    </subcellularLocation>
</comment>
<keyword evidence="8" id="KW-0862">Zinc</keyword>
<comment type="cofactor">
    <cofactor evidence="1">
        <name>Zn(2+)</name>
        <dbReference type="ChEBI" id="CHEBI:29105"/>
    </cofactor>
</comment>
<evidence type="ECO:0000256" key="10">
    <source>
        <dbReference type="SAM" id="MobiDB-lite"/>
    </source>
</evidence>
<dbReference type="Pfam" id="PF01435">
    <property type="entry name" value="Peptidase_M48"/>
    <property type="match status" value="1"/>
</dbReference>
<evidence type="ECO:0000256" key="11">
    <source>
        <dbReference type="SAM" id="Phobius"/>
    </source>
</evidence>
<dbReference type="GO" id="GO:0005737">
    <property type="term" value="C:cytoplasm"/>
    <property type="evidence" value="ECO:0007669"/>
    <property type="project" value="UniProtKB-SubCell"/>
</dbReference>
<reference evidence="15 16" key="1">
    <citation type="journal article" date="2019" name="Fungal Biol. Biotechnol.">
        <title>Draft genome sequence of fastidious pathogen Ceratobasidium theobromae, which causes vascular-streak dieback in Theobroma cacao.</title>
        <authorList>
            <person name="Ali S.S."/>
            <person name="Asman A."/>
            <person name="Shao J."/>
            <person name="Firmansyah A.P."/>
            <person name="Susilo A.W."/>
            <person name="Rosmana A."/>
            <person name="McMahon P."/>
            <person name="Junaid M."/>
            <person name="Guest D."/>
            <person name="Kheng T.Y."/>
            <person name="Meinhardt L.W."/>
            <person name="Bailey B.A."/>
        </authorList>
    </citation>
    <scope>NUCLEOTIDE SEQUENCE [LARGE SCALE GENOMIC DNA]</scope>
    <source>
        <strain evidence="15 16">CT2</strain>
    </source>
</reference>
<proteinExistence type="inferred from homology"/>
<comment type="similarity">
    <text evidence="3">Belongs to the SVF1 family.</text>
</comment>
<name>A0A5N5QI90_9AGAM</name>
<evidence type="ECO:0000256" key="1">
    <source>
        <dbReference type="ARBA" id="ARBA00001947"/>
    </source>
</evidence>
<organism evidence="15 16">
    <name type="scientific">Ceratobasidium theobromae</name>
    <dbReference type="NCBI Taxonomy" id="1582974"/>
    <lineage>
        <taxon>Eukaryota</taxon>
        <taxon>Fungi</taxon>
        <taxon>Dikarya</taxon>
        <taxon>Basidiomycota</taxon>
        <taxon>Agaricomycotina</taxon>
        <taxon>Agaricomycetes</taxon>
        <taxon>Cantharellales</taxon>
        <taxon>Ceratobasidiaceae</taxon>
        <taxon>Ceratobasidium</taxon>
    </lineage>
</organism>
<evidence type="ECO:0000259" key="13">
    <source>
        <dbReference type="Pfam" id="PF08622"/>
    </source>
</evidence>
<keyword evidence="6" id="KW-0479">Metal-binding</keyword>
<evidence type="ECO:0000256" key="6">
    <source>
        <dbReference type="ARBA" id="ARBA00022723"/>
    </source>
</evidence>
<keyword evidence="11" id="KW-0472">Membrane</keyword>
<evidence type="ECO:0000256" key="4">
    <source>
        <dbReference type="ARBA" id="ARBA00022490"/>
    </source>
</evidence>
<dbReference type="Pfam" id="PF17187">
    <property type="entry name" value="Svf1_C"/>
    <property type="match status" value="1"/>
</dbReference>
<feature type="region of interest" description="Disordered" evidence="10">
    <location>
        <begin position="107"/>
        <end position="131"/>
    </location>
</feature>
<feature type="compositionally biased region" description="Polar residues" evidence="10">
    <location>
        <begin position="118"/>
        <end position="129"/>
    </location>
</feature>
<dbReference type="InterPro" id="IPR033394">
    <property type="entry name" value="Svf1-like_C"/>
</dbReference>
<dbReference type="PANTHER" id="PTHR47107:SF1">
    <property type="entry name" value="CERAMIDE-BINDING PROTEIN SVF1-RELATED"/>
    <property type="match status" value="1"/>
</dbReference>
<keyword evidence="4" id="KW-0963">Cytoplasm</keyword>
<evidence type="ECO:0000256" key="8">
    <source>
        <dbReference type="ARBA" id="ARBA00022833"/>
    </source>
</evidence>
<keyword evidence="11" id="KW-1133">Transmembrane helix</keyword>
<evidence type="ECO:0000256" key="7">
    <source>
        <dbReference type="ARBA" id="ARBA00022801"/>
    </source>
</evidence>
<feature type="compositionally biased region" description="Basic residues" evidence="10">
    <location>
        <begin position="756"/>
        <end position="765"/>
    </location>
</feature>
<dbReference type="GO" id="GO:0046872">
    <property type="term" value="F:metal ion binding"/>
    <property type="evidence" value="ECO:0007669"/>
    <property type="project" value="UniProtKB-KW"/>
</dbReference>
<evidence type="ECO:0000259" key="12">
    <source>
        <dbReference type="Pfam" id="PF01435"/>
    </source>
</evidence>
<dbReference type="GO" id="GO:0004222">
    <property type="term" value="F:metalloendopeptidase activity"/>
    <property type="evidence" value="ECO:0007669"/>
    <property type="project" value="InterPro"/>
</dbReference>
<evidence type="ECO:0000259" key="14">
    <source>
        <dbReference type="Pfam" id="PF17187"/>
    </source>
</evidence>
<dbReference type="GO" id="GO:0006508">
    <property type="term" value="P:proteolysis"/>
    <property type="evidence" value="ECO:0007669"/>
    <property type="project" value="UniProtKB-KW"/>
</dbReference>
<dbReference type="OrthoDB" id="2590239at2759"/>
<dbReference type="InterPro" id="IPR001915">
    <property type="entry name" value="Peptidase_M48"/>
</dbReference>
<protein>
    <submittedName>
        <fullName evidence="15">M48 family peptidase</fullName>
    </submittedName>
</protein>
<evidence type="ECO:0000313" key="16">
    <source>
        <dbReference type="Proteomes" id="UP000383932"/>
    </source>
</evidence>
<keyword evidence="5" id="KW-0645">Protease</keyword>
<dbReference type="GO" id="GO:0006979">
    <property type="term" value="P:response to oxidative stress"/>
    <property type="evidence" value="ECO:0007669"/>
    <property type="project" value="InterPro"/>
</dbReference>
<evidence type="ECO:0000313" key="15">
    <source>
        <dbReference type="EMBL" id="KAB5591176.1"/>
    </source>
</evidence>
<keyword evidence="7" id="KW-0378">Hydrolase</keyword>
<feature type="domain" description="Svf1-like C-terminal" evidence="14">
    <location>
        <begin position="217"/>
        <end position="413"/>
    </location>
</feature>
<feature type="transmembrane region" description="Helical" evidence="11">
    <location>
        <begin position="529"/>
        <end position="548"/>
    </location>
</feature>
<comment type="caution">
    <text evidence="15">The sequence shown here is derived from an EMBL/GenBank/DDBJ whole genome shotgun (WGS) entry which is preliminary data.</text>
</comment>
<feature type="domain" description="Peptidase M48" evidence="12">
    <location>
        <begin position="772"/>
        <end position="1037"/>
    </location>
</feature>
<feature type="region of interest" description="Disordered" evidence="10">
    <location>
        <begin position="750"/>
        <end position="770"/>
    </location>
</feature>
<keyword evidence="11" id="KW-0812">Transmembrane</keyword>
<evidence type="ECO:0000256" key="9">
    <source>
        <dbReference type="ARBA" id="ARBA00023049"/>
    </source>
</evidence>
<dbReference type="InterPro" id="IPR051385">
    <property type="entry name" value="Ceramide-binding_SVF1"/>
</dbReference>
<keyword evidence="9" id="KW-0482">Metalloprotease</keyword>
<evidence type="ECO:0000256" key="3">
    <source>
        <dbReference type="ARBA" id="ARBA00009069"/>
    </source>
</evidence>
<feature type="transmembrane region" description="Helical" evidence="11">
    <location>
        <begin position="581"/>
        <end position="604"/>
    </location>
</feature>
<feature type="domain" description="Svf1-like N-terminal" evidence="13">
    <location>
        <begin position="49"/>
        <end position="215"/>
    </location>
</feature>
<dbReference type="Proteomes" id="UP000383932">
    <property type="component" value="Unassembled WGS sequence"/>
</dbReference>
<dbReference type="SUPFAM" id="SSF159245">
    <property type="entry name" value="AttH-like"/>
    <property type="match status" value="1"/>
</dbReference>
<dbReference type="AlphaFoldDB" id="A0A5N5QI90"/>
<dbReference type="PANTHER" id="PTHR47107">
    <property type="entry name" value="SVF1-LIKE PROTEIN YDR222W-RELATED"/>
    <property type="match status" value="1"/>
</dbReference>
<dbReference type="InterPro" id="IPR013931">
    <property type="entry name" value="Svf1-like_N"/>
</dbReference>
<gene>
    <name evidence="15" type="ORF">CTheo_5385</name>
</gene>
<dbReference type="Pfam" id="PF08622">
    <property type="entry name" value="Svf1"/>
    <property type="match status" value="1"/>
</dbReference>
<evidence type="ECO:0000256" key="5">
    <source>
        <dbReference type="ARBA" id="ARBA00022670"/>
    </source>
</evidence>
<evidence type="ECO:0000256" key="2">
    <source>
        <dbReference type="ARBA" id="ARBA00004496"/>
    </source>
</evidence>
<sequence>MFSSFFSGPVDPKAQNFHPVVTSKTAPSELFGKLEPKDLEWTCAGGFVTETQVWYHFLEDGTFIMCQIIHSAVGVWYPTIQFTCKVYNPTTKEQTWKSINVTNFVTPPPGKDKRSSKADQFSVTHSPASGDSAEKYSINANLGDDLQIGLTVSRLASAEGFKLAQGESHFGTDPTKADGYVVHRFWPRTTCSGHVIRAGRAIEANGVGMFVHAIQGMRPNLVAARWNFADFQSKSEDVSAIQMEFTTTSAYGREGAGSGGVTVNVGGVVVGGKLVCVTGETIWPGDSLVDAPVQSRAIHLEPVLDPETGYKQPTRVRFTWKGPALGEQGDVKAEIETDVGNPSAPKGLLEKVDVLAEIPQALKLVVNYVAGTKPYIYQWMNPGTLSLTGPESVIPGGSKTVEGTIYNEATFISDTQAQPSRAPISISKSIWANFGNAGLGVSVGLGLVNKGGLRAAARHTTIQPASNRIVSLGTPSLLFHDRRAPRPEQVSRCGPIALQVRVALFHASRPNQGLPLVWLLGFLKSSTSLAFAQTAGRITMSLLPVLFLKLKFASRFLRKVPIDHPHYAHKREKILRVRWKLWVAVGALVVIPLTLFVSAILASLERTPLTGRMRLIMLSAEEEEEIARELKGAGWYTSVAQILVNASPDGAMPPVIPPDDWRWNWVEQTLRQLERALPRLQQNSDNPGAWYASWVREHLARDSDNAHADSIRMGGELDWKSTGPIPPPPEYPLVPRPRVAQLLHEIPVSPTTEGHHRGHTHHHSPHAQLGPPYSLLLVDLPESNALSYGFGGDGGGGIVVYSGFLDEVLGSSNPQEASEPQPQPWLGGLMSLFSNGNGNITTIREPPQPTPEQTKKLATLLAHELSHLLLSHHLETLSSGTIFLPSVIGILSDVVRVLLFPITMVMGPFVNDAVANFTRVGLDDIARSGSTCQSRELEFEADLVSARILACAGFDPWCAVEFWEGRQLSPVGDQMASLADRAASDSNTDPSLRVVTPLPSVPGTFWTSRSSSLGAATGRGDDSHPLDQARVRKLKKELARWEREKILAISKMKIDSWARGACEASFRGLKWTVGKVHEEKPAK</sequence>
<keyword evidence="16" id="KW-1185">Reference proteome</keyword>
<dbReference type="EMBL" id="SSOP01000119">
    <property type="protein sequence ID" value="KAB5591176.1"/>
    <property type="molecule type" value="Genomic_DNA"/>
</dbReference>